<comment type="caution">
    <text evidence="1">The sequence shown here is derived from an EMBL/GenBank/DDBJ whole genome shotgun (WGS) entry which is preliminary data.</text>
</comment>
<gene>
    <name evidence="1" type="ORF">K0M31_019019</name>
</gene>
<protein>
    <submittedName>
        <fullName evidence="1">Uncharacterized protein</fullName>
    </submittedName>
</protein>
<dbReference type="Proteomes" id="UP001177670">
    <property type="component" value="Unassembled WGS sequence"/>
</dbReference>
<dbReference type="EMBL" id="JAHYIQ010000072">
    <property type="protein sequence ID" value="KAK1116488.1"/>
    <property type="molecule type" value="Genomic_DNA"/>
</dbReference>
<evidence type="ECO:0000313" key="2">
    <source>
        <dbReference type="Proteomes" id="UP001177670"/>
    </source>
</evidence>
<accession>A0AA40FCJ6</accession>
<sequence length="57" mass="6624">MHLKTPEMFSNDTRPDRMLEDLREVAWGTAVMELQSWLLYHLVAVTDCNQGTQMLTV</sequence>
<dbReference type="AlphaFoldDB" id="A0AA40FCJ6"/>
<proteinExistence type="predicted"/>
<name>A0AA40FCJ6_9HYME</name>
<reference evidence="1" key="1">
    <citation type="submission" date="2021-10" db="EMBL/GenBank/DDBJ databases">
        <title>Melipona bicolor Genome sequencing and assembly.</title>
        <authorList>
            <person name="Araujo N.S."/>
            <person name="Arias M.C."/>
        </authorList>
    </citation>
    <scope>NUCLEOTIDE SEQUENCE</scope>
    <source>
        <strain evidence="1">USP_2M_L1-L4_2017</strain>
        <tissue evidence="1">Whole body</tissue>
    </source>
</reference>
<keyword evidence="2" id="KW-1185">Reference proteome</keyword>
<evidence type="ECO:0000313" key="1">
    <source>
        <dbReference type="EMBL" id="KAK1116488.1"/>
    </source>
</evidence>
<organism evidence="1 2">
    <name type="scientific">Melipona bicolor</name>
    <dbReference type="NCBI Taxonomy" id="60889"/>
    <lineage>
        <taxon>Eukaryota</taxon>
        <taxon>Metazoa</taxon>
        <taxon>Ecdysozoa</taxon>
        <taxon>Arthropoda</taxon>
        <taxon>Hexapoda</taxon>
        <taxon>Insecta</taxon>
        <taxon>Pterygota</taxon>
        <taxon>Neoptera</taxon>
        <taxon>Endopterygota</taxon>
        <taxon>Hymenoptera</taxon>
        <taxon>Apocrita</taxon>
        <taxon>Aculeata</taxon>
        <taxon>Apoidea</taxon>
        <taxon>Anthophila</taxon>
        <taxon>Apidae</taxon>
        <taxon>Melipona</taxon>
    </lineage>
</organism>